<sequence length="107" mass="11571">KSTTKSISQREDSIGSARSSRNSAEPQPVETTQWGAAPQEVETAQPGSAPSEIHKKQRDGVSHEVEQTQLVAIPKCHIGNPEWVSVDLDTKDGGAFPSTDYTNKLVQ</sequence>
<evidence type="ECO:0000256" key="1">
    <source>
        <dbReference type="SAM" id="MobiDB-lite"/>
    </source>
</evidence>
<organism evidence="3 4">
    <name type="scientific">Toxocara canis</name>
    <name type="common">Canine roundworm</name>
    <dbReference type="NCBI Taxonomy" id="6265"/>
    <lineage>
        <taxon>Eukaryota</taxon>
        <taxon>Metazoa</taxon>
        <taxon>Ecdysozoa</taxon>
        <taxon>Nematoda</taxon>
        <taxon>Chromadorea</taxon>
        <taxon>Rhabditida</taxon>
        <taxon>Spirurina</taxon>
        <taxon>Ascaridomorpha</taxon>
        <taxon>Ascaridoidea</taxon>
        <taxon>Toxocaridae</taxon>
        <taxon>Toxocara</taxon>
    </lineage>
</organism>
<accession>A0A183U117</accession>
<feature type="compositionally biased region" description="Basic and acidic residues" evidence="1">
    <location>
        <begin position="52"/>
        <end position="64"/>
    </location>
</feature>
<feature type="region of interest" description="Disordered" evidence="1">
    <location>
        <begin position="1"/>
        <end position="64"/>
    </location>
</feature>
<dbReference type="EMBL" id="UYWY01002053">
    <property type="protein sequence ID" value="VDM27621.1"/>
    <property type="molecule type" value="Genomic_DNA"/>
</dbReference>
<gene>
    <name evidence="2" type="ORF">TCNE_LOCUS2187</name>
</gene>
<dbReference type="WBParaSite" id="TCNE_0000218701-mRNA-1">
    <property type="protein sequence ID" value="TCNE_0000218701-mRNA-1"/>
    <property type="gene ID" value="TCNE_0000218701"/>
</dbReference>
<evidence type="ECO:0000313" key="3">
    <source>
        <dbReference type="Proteomes" id="UP000050794"/>
    </source>
</evidence>
<proteinExistence type="predicted"/>
<name>A0A183U117_TOXCA</name>
<reference evidence="2 3" key="2">
    <citation type="submission" date="2018-11" db="EMBL/GenBank/DDBJ databases">
        <authorList>
            <consortium name="Pathogen Informatics"/>
        </authorList>
    </citation>
    <scope>NUCLEOTIDE SEQUENCE [LARGE SCALE GENOMIC DNA]</scope>
</reference>
<protein>
    <submittedName>
        <fullName evidence="4">Pecanex-like protein</fullName>
    </submittedName>
</protein>
<dbReference type="AlphaFoldDB" id="A0A183U117"/>
<feature type="compositionally biased region" description="Polar residues" evidence="1">
    <location>
        <begin position="16"/>
        <end position="34"/>
    </location>
</feature>
<evidence type="ECO:0000313" key="2">
    <source>
        <dbReference type="EMBL" id="VDM27621.1"/>
    </source>
</evidence>
<reference evidence="4" key="1">
    <citation type="submission" date="2016-06" db="UniProtKB">
        <authorList>
            <consortium name="WormBaseParasite"/>
        </authorList>
    </citation>
    <scope>IDENTIFICATION</scope>
</reference>
<keyword evidence="3" id="KW-1185">Reference proteome</keyword>
<dbReference type="Proteomes" id="UP000050794">
    <property type="component" value="Unassembled WGS sequence"/>
</dbReference>
<evidence type="ECO:0000313" key="4">
    <source>
        <dbReference type="WBParaSite" id="TCNE_0000218701-mRNA-1"/>
    </source>
</evidence>